<reference evidence="2" key="2">
    <citation type="submission" date="2022-01" db="EMBL/GenBank/DDBJ databases">
        <authorList>
            <person name="Yamashiro T."/>
            <person name="Shiraishi A."/>
            <person name="Satake H."/>
            <person name="Nakayama K."/>
        </authorList>
    </citation>
    <scope>NUCLEOTIDE SEQUENCE</scope>
</reference>
<dbReference type="Proteomes" id="UP001151760">
    <property type="component" value="Unassembled WGS sequence"/>
</dbReference>
<feature type="compositionally biased region" description="Polar residues" evidence="1">
    <location>
        <begin position="233"/>
        <end position="246"/>
    </location>
</feature>
<gene>
    <name evidence="2" type="ORF">Tco_0926608</name>
</gene>
<proteinExistence type="predicted"/>
<dbReference type="EMBL" id="BQNB010015116">
    <property type="protein sequence ID" value="GJT36189.1"/>
    <property type="molecule type" value="Genomic_DNA"/>
</dbReference>
<sequence length="402" mass="42638">MAAGVVTVESVTRALNARPAGLELPPPAESGSSAVMSYVASRTLGWLVEDAVQPLALEGGSVMAGLGRNSCTTLIFNQVAPSVLWTSDFFNGITLESYDTLNLLGSLLSVSLTAVIRSIKFPSFTSSPTILLPMLGLEANLLHKFQPVSVTFEPTLTSCLPRIFLLVHPLQQTLAEYPTQDDEHFIYQQQQKRQQAGAENSVTSTAVKKTSLSFRGTPSSSRSSHHQEGTKQVEGQETFPQGSGQTKSGGWGLWAKKLVHTSGSSTYQAGLGAGLDTIGSSKFKGLSWRGWLETQAPGEDSLRGRVGEGEGGLSETGCCSGMGSWTEETRVESDGSRVPTAALPSSFMTSRPLSSSSCSSLPADHPPAAAMGKHGGCQGIWLSLPLDLISQNIFLRVKAYVV</sequence>
<reference evidence="2" key="1">
    <citation type="journal article" date="2022" name="Int. J. Mol. Sci.">
        <title>Draft Genome of Tanacetum Coccineum: Genomic Comparison of Closely Related Tanacetum-Family Plants.</title>
        <authorList>
            <person name="Yamashiro T."/>
            <person name="Shiraishi A."/>
            <person name="Nakayama K."/>
            <person name="Satake H."/>
        </authorList>
    </citation>
    <scope>NUCLEOTIDE SEQUENCE</scope>
</reference>
<feature type="compositionally biased region" description="Low complexity" evidence="1">
    <location>
        <begin position="210"/>
        <end position="222"/>
    </location>
</feature>
<name>A0ABQ5DH92_9ASTR</name>
<feature type="region of interest" description="Disordered" evidence="1">
    <location>
        <begin position="298"/>
        <end position="362"/>
    </location>
</feature>
<comment type="caution">
    <text evidence="2">The sequence shown here is derived from an EMBL/GenBank/DDBJ whole genome shotgun (WGS) entry which is preliminary data.</text>
</comment>
<evidence type="ECO:0000313" key="3">
    <source>
        <dbReference type="Proteomes" id="UP001151760"/>
    </source>
</evidence>
<protein>
    <submittedName>
        <fullName evidence="2">Uncharacterized protein</fullName>
    </submittedName>
</protein>
<keyword evidence="3" id="KW-1185">Reference proteome</keyword>
<feature type="compositionally biased region" description="Low complexity" evidence="1">
    <location>
        <begin position="350"/>
        <end position="362"/>
    </location>
</feature>
<feature type="region of interest" description="Disordered" evidence="1">
    <location>
        <begin position="189"/>
        <end position="250"/>
    </location>
</feature>
<feature type="compositionally biased region" description="Polar residues" evidence="1">
    <location>
        <begin position="197"/>
        <end position="208"/>
    </location>
</feature>
<evidence type="ECO:0000256" key="1">
    <source>
        <dbReference type="SAM" id="MobiDB-lite"/>
    </source>
</evidence>
<evidence type="ECO:0000313" key="2">
    <source>
        <dbReference type="EMBL" id="GJT36189.1"/>
    </source>
</evidence>
<organism evidence="2 3">
    <name type="scientific">Tanacetum coccineum</name>
    <dbReference type="NCBI Taxonomy" id="301880"/>
    <lineage>
        <taxon>Eukaryota</taxon>
        <taxon>Viridiplantae</taxon>
        <taxon>Streptophyta</taxon>
        <taxon>Embryophyta</taxon>
        <taxon>Tracheophyta</taxon>
        <taxon>Spermatophyta</taxon>
        <taxon>Magnoliopsida</taxon>
        <taxon>eudicotyledons</taxon>
        <taxon>Gunneridae</taxon>
        <taxon>Pentapetalae</taxon>
        <taxon>asterids</taxon>
        <taxon>campanulids</taxon>
        <taxon>Asterales</taxon>
        <taxon>Asteraceae</taxon>
        <taxon>Asteroideae</taxon>
        <taxon>Anthemideae</taxon>
        <taxon>Anthemidinae</taxon>
        <taxon>Tanacetum</taxon>
    </lineage>
</organism>
<accession>A0ABQ5DH92</accession>